<sequence length="340" mass="37854">MGGNSRELDGAVALCTPGGRLNPDAKGWSRRPLHRCELRGPWGRRKRWEYWCVTWNGGALALTYADFDYLGMASALLLDRETGRELEKVVPVPLALGFSLPDTVGGADIVFERLGLRLAFREERGGTRLVTRFQSRGRLVEADVLVARPPGHETLNVVVPWSEALFQFTSKQNTLPATGTIRVDGVAQTMGPEEQAFGCLDFGRGVWPAHTVWNWASASGVVEGRVVGLQFGGKWTDGTGATENGVCLDGRLHKIHEDVRFEYDRRDVRKPWRITSKGSDRVRLDFLPTHEKQTKVPLVVAGAEIHQCFGRFSGDVRDDSGARVRVDGLYGWAEELRARW</sequence>
<name>A0A4U1IAK1_9BACT</name>
<dbReference type="Proteomes" id="UP000309215">
    <property type="component" value="Unassembled WGS sequence"/>
</dbReference>
<gene>
    <name evidence="1" type="ORF">E8A74_50950</name>
</gene>
<organism evidence="1 2">
    <name type="scientific">Polyangium fumosum</name>
    <dbReference type="NCBI Taxonomy" id="889272"/>
    <lineage>
        <taxon>Bacteria</taxon>
        <taxon>Pseudomonadati</taxon>
        <taxon>Myxococcota</taxon>
        <taxon>Polyangia</taxon>
        <taxon>Polyangiales</taxon>
        <taxon>Polyangiaceae</taxon>
        <taxon>Polyangium</taxon>
    </lineage>
</organism>
<evidence type="ECO:0000313" key="1">
    <source>
        <dbReference type="EMBL" id="TKC90558.1"/>
    </source>
</evidence>
<dbReference type="OrthoDB" id="9134802at2"/>
<comment type="caution">
    <text evidence="1">The sequence shown here is derived from an EMBL/GenBank/DDBJ whole genome shotgun (WGS) entry which is preliminary data.</text>
</comment>
<dbReference type="EMBL" id="SSMQ01000150">
    <property type="protein sequence ID" value="TKC90558.1"/>
    <property type="molecule type" value="Genomic_DNA"/>
</dbReference>
<evidence type="ECO:0000313" key="2">
    <source>
        <dbReference type="Proteomes" id="UP000309215"/>
    </source>
</evidence>
<dbReference type="PANTHER" id="PTHR35868">
    <property type="entry name" value="DUF2804 DOMAIN-CONTAINING PROTEIN-RELATED"/>
    <property type="match status" value="1"/>
</dbReference>
<dbReference type="PANTHER" id="PTHR35868:SF3">
    <property type="entry name" value="DUF2804 DOMAIN-CONTAINING PROTEIN"/>
    <property type="match status" value="1"/>
</dbReference>
<keyword evidence="2" id="KW-1185">Reference proteome</keyword>
<dbReference type="RefSeq" id="WP_136936471.1">
    <property type="nucleotide sequence ID" value="NZ_SSMQ01000150.1"/>
</dbReference>
<protein>
    <submittedName>
        <fullName evidence="1">DUF2804 domain-containing protein</fullName>
    </submittedName>
</protein>
<proteinExistence type="predicted"/>
<dbReference type="InterPro" id="IPR021243">
    <property type="entry name" value="DUF2804"/>
</dbReference>
<accession>A0A4U1IAK1</accession>
<dbReference type="Pfam" id="PF10974">
    <property type="entry name" value="DUF2804"/>
    <property type="match status" value="1"/>
</dbReference>
<dbReference type="AlphaFoldDB" id="A0A4U1IAK1"/>
<reference evidence="1 2" key="1">
    <citation type="submission" date="2019-04" db="EMBL/GenBank/DDBJ databases">
        <authorList>
            <person name="Li Y."/>
            <person name="Wang J."/>
        </authorList>
    </citation>
    <scope>NUCLEOTIDE SEQUENCE [LARGE SCALE GENOMIC DNA]</scope>
    <source>
        <strain evidence="1 2">DSM 14668</strain>
    </source>
</reference>